<keyword evidence="4" id="KW-0548">Nucleotidyltransferase</keyword>
<dbReference type="CDD" id="cd05403">
    <property type="entry name" value="NT_KNTase_like"/>
    <property type="match status" value="1"/>
</dbReference>
<dbReference type="PANTHER" id="PTHR33571:SF14">
    <property type="entry name" value="PROTEIN ADENYLYLTRANSFERASE MJ0435-RELATED"/>
    <property type="match status" value="1"/>
</dbReference>
<keyword evidence="6" id="KW-0547">Nucleotide-binding</keyword>
<gene>
    <name evidence="11" type="ORF">SAMN05444682_111123</name>
</gene>
<comment type="cofactor">
    <cofactor evidence="1">
        <name>Mg(2+)</name>
        <dbReference type="ChEBI" id="CHEBI:18420"/>
    </cofactor>
</comment>
<comment type="similarity">
    <text evidence="9">Belongs to the MntA antitoxin family.</text>
</comment>
<dbReference type="GO" id="GO:0005524">
    <property type="term" value="F:ATP binding"/>
    <property type="evidence" value="ECO:0007669"/>
    <property type="project" value="UniProtKB-KW"/>
</dbReference>
<keyword evidence="2" id="KW-1277">Toxin-antitoxin system</keyword>
<sequence>MAPSVKNKESILNALAEKKQELRRYGVKEIGLFGSYARGDSHRDSDVDLLVDIEKEHKTLRNFLALNYYLEDLLGTKVDLITKQSLSPYIGPHILDTVAYASLGN</sequence>
<keyword evidence="8" id="KW-0460">Magnesium</keyword>
<feature type="domain" description="Polymerase nucleotidyl transferase" evidence="10">
    <location>
        <begin position="19"/>
        <end position="90"/>
    </location>
</feature>
<dbReference type="InterPro" id="IPR002934">
    <property type="entry name" value="Polymerase_NTP_transf_dom"/>
</dbReference>
<dbReference type="GO" id="GO:0046872">
    <property type="term" value="F:metal ion binding"/>
    <property type="evidence" value="ECO:0007669"/>
    <property type="project" value="UniProtKB-KW"/>
</dbReference>
<dbReference type="SUPFAM" id="SSF81301">
    <property type="entry name" value="Nucleotidyltransferase"/>
    <property type="match status" value="1"/>
</dbReference>
<evidence type="ECO:0000256" key="3">
    <source>
        <dbReference type="ARBA" id="ARBA00022679"/>
    </source>
</evidence>
<keyword evidence="5" id="KW-0479">Metal-binding</keyword>
<evidence type="ECO:0000256" key="2">
    <source>
        <dbReference type="ARBA" id="ARBA00022649"/>
    </source>
</evidence>
<dbReference type="EMBL" id="FOQO01000011">
    <property type="protein sequence ID" value="SFJ60375.1"/>
    <property type="molecule type" value="Genomic_DNA"/>
</dbReference>
<keyword evidence="7" id="KW-0067">ATP-binding</keyword>
<dbReference type="GO" id="GO:0016779">
    <property type="term" value="F:nucleotidyltransferase activity"/>
    <property type="evidence" value="ECO:0007669"/>
    <property type="project" value="UniProtKB-KW"/>
</dbReference>
<evidence type="ECO:0000259" key="10">
    <source>
        <dbReference type="Pfam" id="PF01909"/>
    </source>
</evidence>
<keyword evidence="3" id="KW-0808">Transferase</keyword>
<evidence type="ECO:0000313" key="12">
    <source>
        <dbReference type="Proteomes" id="UP000198670"/>
    </source>
</evidence>
<evidence type="ECO:0000256" key="4">
    <source>
        <dbReference type="ARBA" id="ARBA00022695"/>
    </source>
</evidence>
<dbReference type="InterPro" id="IPR052038">
    <property type="entry name" value="Type-VII_TA_antitoxin"/>
</dbReference>
<name>A0A1I3SNR9_9SPHI</name>
<dbReference type="STRING" id="1477437.SAMN05444682_111123"/>
<evidence type="ECO:0000256" key="7">
    <source>
        <dbReference type="ARBA" id="ARBA00022840"/>
    </source>
</evidence>
<dbReference type="RefSeq" id="WP_090630250.1">
    <property type="nucleotide sequence ID" value="NZ_FOQO01000011.1"/>
</dbReference>
<evidence type="ECO:0000256" key="8">
    <source>
        <dbReference type="ARBA" id="ARBA00022842"/>
    </source>
</evidence>
<evidence type="ECO:0000313" key="11">
    <source>
        <dbReference type="EMBL" id="SFJ60375.1"/>
    </source>
</evidence>
<reference evidence="11 12" key="1">
    <citation type="submission" date="2016-10" db="EMBL/GenBank/DDBJ databases">
        <authorList>
            <person name="de Groot N.N."/>
        </authorList>
    </citation>
    <scope>NUCLEOTIDE SEQUENCE [LARGE SCALE GENOMIC DNA]</scope>
    <source>
        <strain evidence="11 12">RK1</strain>
    </source>
</reference>
<evidence type="ECO:0000256" key="6">
    <source>
        <dbReference type="ARBA" id="ARBA00022741"/>
    </source>
</evidence>
<dbReference type="InterPro" id="IPR043519">
    <property type="entry name" value="NT_sf"/>
</dbReference>
<dbReference type="AlphaFoldDB" id="A0A1I3SNR9"/>
<dbReference type="PANTHER" id="PTHR33571">
    <property type="entry name" value="SSL8005 PROTEIN"/>
    <property type="match status" value="1"/>
</dbReference>
<evidence type="ECO:0000256" key="1">
    <source>
        <dbReference type="ARBA" id="ARBA00001946"/>
    </source>
</evidence>
<dbReference type="Proteomes" id="UP000198670">
    <property type="component" value="Unassembled WGS sequence"/>
</dbReference>
<organism evidence="11 12">
    <name type="scientific">Parapedobacter indicus</name>
    <dbReference type="NCBI Taxonomy" id="1477437"/>
    <lineage>
        <taxon>Bacteria</taxon>
        <taxon>Pseudomonadati</taxon>
        <taxon>Bacteroidota</taxon>
        <taxon>Sphingobacteriia</taxon>
        <taxon>Sphingobacteriales</taxon>
        <taxon>Sphingobacteriaceae</taxon>
        <taxon>Parapedobacter</taxon>
    </lineage>
</organism>
<evidence type="ECO:0000256" key="5">
    <source>
        <dbReference type="ARBA" id="ARBA00022723"/>
    </source>
</evidence>
<dbReference type="Pfam" id="PF01909">
    <property type="entry name" value="NTP_transf_2"/>
    <property type="match status" value="1"/>
</dbReference>
<accession>A0A1I3SNR9</accession>
<proteinExistence type="inferred from homology"/>
<dbReference type="Gene3D" id="3.30.460.10">
    <property type="entry name" value="Beta Polymerase, domain 2"/>
    <property type="match status" value="1"/>
</dbReference>
<evidence type="ECO:0000256" key="9">
    <source>
        <dbReference type="ARBA" id="ARBA00038276"/>
    </source>
</evidence>
<protein>
    <recommendedName>
        <fullName evidence="10">Polymerase nucleotidyl transferase domain-containing protein</fullName>
    </recommendedName>
</protein>
<dbReference type="OrthoDB" id="9809668at2"/>
<keyword evidence="12" id="KW-1185">Reference proteome</keyword>